<protein>
    <recommendedName>
        <fullName evidence="1">Polymerase/histidinol phosphatase N-terminal domain-containing protein</fullName>
    </recommendedName>
</protein>
<dbReference type="InterPro" id="IPR016195">
    <property type="entry name" value="Pol/histidinol_Pase-like"/>
</dbReference>
<evidence type="ECO:0000259" key="1">
    <source>
        <dbReference type="SMART" id="SM00481"/>
    </source>
</evidence>
<dbReference type="Proteomes" id="UP000019426">
    <property type="component" value="Chromosome M2/40_rep1"/>
</dbReference>
<dbReference type="eggNOG" id="COG0613">
    <property type="taxonomic scope" value="Bacteria"/>
</dbReference>
<reference evidence="2 3" key="1">
    <citation type="submission" date="2013-11" db="EMBL/GenBank/DDBJ databases">
        <title>Complete genome sequence of Clostridum sp. M2/40.</title>
        <authorList>
            <person name="Wibberg D."/>
            <person name="Puehler A."/>
            <person name="Schlueter A."/>
        </authorList>
    </citation>
    <scope>NUCLEOTIDE SEQUENCE [LARGE SCALE GENOMIC DNA]</scope>
    <source>
        <strain evidence="3">M2/40</strain>
    </source>
</reference>
<evidence type="ECO:0000313" key="3">
    <source>
        <dbReference type="Proteomes" id="UP000019426"/>
    </source>
</evidence>
<dbReference type="RefSeq" id="WP_044038473.1">
    <property type="nucleotide sequence ID" value="NZ_HG917868.1"/>
</dbReference>
<dbReference type="PANTHER" id="PTHR42924:SF3">
    <property type="entry name" value="POLYMERASE_HISTIDINOL PHOSPHATASE N-TERMINAL DOMAIN-CONTAINING PROTEIN"/>
    <property type="match status" value="1"/>
</dbReference>
<dbReference type="KEGG" id="clt:CM240_1780"/>
<dbReference type="STRING" id="1216932.CM240_1780"/>
<feature type="domain" description="Polymerase/histidinol phosphatase N-terminal" evidence="1">
    <location>
        <begin position="164"/>
        <end position="223"/>
    </location>
</feature>
<accession>W6RX45</accession>
<sequence length="505" mass="58910">MKYEYIYTINENCDNKIENSFCVKKDIDNLYIDIDIEEKFSLMIYVVAIDSNGVIRMQKQLGYGEKTLLISSSSNTTSIGGYAGPIVKGEWKLIVYIFKEYLVQLLDGKTFNFSIYVSDKCDKKVSQTIGEESWTNYKLEKGKITYNNYNWNKVINDKERWYKGDFHTHTVLSDGKETVKDAMKKARNMKLDFYVPTEHNLIHTGWPKTEVLAIPGIEITTSYGHLNIFGINEIPNSILDIAENVDNNEFLEKEINDLLENNYKNNYINSINHPFLSVWRWKYRNIDLRYINTLEIINDPTYMDAKVANDMAIKFIDLLWNNGHKIYGVGGSDSHNLIDERYDGADKPSIPGDPSTYVFCNKLTANNILDSVRSGNVYVTRGLKLETEIKVGSKTYMPGDRINICLNKEIHYKCKIIPEENINIKIYIVINGEKTLINHKLKENEFFIDYIHEIENEEYTWIRLEIRDEEDNFLGYINPIYYGRKEPNKITYGEMLDEMEKLNEN</sequence>
<keyword evidence="3" id="KW-1185">Reference proteome</keyword>
<dbReference type="InterPro" id="IPR003141">
    <property type="entry name" value="Pol/His_phosphatase_N"/>
</dbReference>
<gene>
    <name evidence="2" type="ORF">CM240_1780</name>
</gene>
<proteinExistence type="predicted"/>
<dbReference type="PATRIC" id="fig|1216932.3.peg.1775"/>
<dbReference type="AlphaFoldDB" id="W6RX45"/>
<evidence type="ECO:0000313" key="2">
    <source>
        <dbReference type="EMBL" id="CDM68938.1"/>
    </source>
</evidence>
<name>W6RX45_9CLOT</name>
<dbReference type="SMART" id="SM00481">
    <property type="entry name" value="POLIIIAc"/>
    <property type="match status" value="1"/>
</dbReference>
<dbReference type="HOGENOM" id="CLU_042668_0_0_9"/>
<dbReference type="SUPFAM" id="SSF89550">
    <property type="entry name" value="PHP domain-like"/>
    <property type="match status" value="1"/>
</dbReference>
<dbReference type="OrthoDB" id="9804333at2"/>
<dbReference type="GO" id="GO:0004534">
    <property type="term" value="F:5'-3' RNA exonuclease activity"/>
    <property type="evidence" value="ECO:0007669"/>
    <property type="project" value="TreeGrafter"/>
</dbReference>
<dbReference type="GO" id="GO:0035312">
    <property type="term" value="F:5'-3' DNA exonuclease activity"/>
    <property type="evidence" value="ECO:0007669"/>
    <property type="project" value="TreeGrafter"/>
</dbReference>
<organism evidence="2 3">
    <name type="scientific">Clostridium bornimense</name>
    <dbReference type="NCBI Taxonomy" id="1216932"/>
    <lineage>
        <taxon>Bacteria</taxon>
        <taxon>Bacillati</taxon>
        <taxon>Bacillota</taxon>
        <taxon>Clostridia</taxon>
        <taxon>Eubacteriales</taxon>
        <taxon>Clostridiaceae</taxon>
        <taxon>Clostridium</taxon>
    </lineage>
</organism>
<dbReference type="EMBL" id="HG917868">
    <property type="protein sequence ID" value="CDM68938.1"/>
    <property type="molecule type" value="Genomic_DNA"/>
</dbReference>
<dbReference type="Gene3D" id="3.20.20.140">
    <property type="entry name" value="Metal-dependent hydrolases"/>
    <property type="match status" value="1"/>
</dbReference>
<dbReference type="NCBIfam" id="NF038032">
    <property type="entry name" value="CehA_McbA_metalo"/>
    <property type="match status" value="1"/>
</dbReference>
<dbReference type="PANTHER" id="PTHR42924">
    <property type="entry name" value="EXONUCLEASE"/>
    <property type="match status" value="1"/>
</dbReference>
<dbReference type="InterPro" id="IPR052018">
    <property type="entry name" value="PHP_domain"/>
</dbReference>